<dbReference type="EC" id="2.5.1.48" evidence="1"/>
<reference evidence="1" key="1">
    <citation type="submission" date="2022-07" db="EMBL/GenBank/DDBJ databases">
        <title>Phylogenomic reconstructions and comparative analyses of Kickxellomycotina fungi.</title>
        <authorList>
            <person name="Reynolds N.K."/>
            <person name="Stajich J.E."/>
            <person name="Barry K."/>
            <person name="Grigoriev I.V."/>
            <person name="Crous P."/>
            <person name="Smith M.E."/>
        </authorList>
    </citation>
    <scope>NUCLEOTIDE SEQUENCE</scope>
    <source>
        <strain evidence="1">BCRC 34780</strain>
    </source>
</reference>
<evidence type="ECO:0000313" key="1">
    <source>
        <dbReference type="EMBL" id="KAJ2796752.1"/>
    </source>
</evidence>
<comment type="caution">
    <text evidence="1">The sequence shown here is derived from an EMBL/GenBank/DDBJ whole genome shotgun (WGS) entry which is preliminary data.</text>
</comment>
<sequence>MPASQAVPLGACVPPNTQHAVSVSLPTWEDNVDYEKGAQRVLSRMVSGYPRFFIAKPIQALAAHLCERLALPGEAAMLFPSQACAERCAAFIYDQAPKQQSLHSAGTGAPPAYEIPRAGQVRIVQYVVEAASKEAAALGGASDAHEGGVAVHCVLFPEALFPLAKQYWQHTGNGVSARMADYCLRIERANETCSQAPGGDCCSGYRRGSPHHRATAAAAVPAPETLAGADLEASAYIEERFGRNLDGKCAVEMKQALRRRIAGALGPSGPTHDAAGARSGEPPSADDVYLMATGASAVFYAHQAVLGVRAGKSVCFGFPYTDTLKILEKFGPGAYFLGHGEGRDYEELERLLAEHAQSPEGPIAAIFTECPSNPMLKTADLARLRALADRYGAAVVVDETIGSFANIDVLPWADVVVSSLTKVFSGDSNVMGGSLVLNPAGALYAPLRAALATVYEDLLWREDAIFLERNSRDFARRVVAIGRNALAVAELLQASAKVASVQYPKFTTPANYARLMRDPSGGAGYGGLLSVFFVGGERAAQAFYDHLQCCKGPSLGTNFTLASPYTILAHYYELDWAAQFGVTADLVRISIGLEPAGELLAMMQLALEAVPEC</sequence>
<organism evidence="1 2">
    <name type="scientific">Coemansia helicoidea</name>
    <dbReference type="NCBI Taxonomy" id="1286919"/>
    <lineage>
        <taxon>Eukaryota</taxon>
        <taxon>Fungi</taxon>
        <taxon>Fungi incertae sedis</taxon>
        <taxon>Zoopagomycota</taxon>
        <taxon>Kickxellomycotina</taxon>
        <taxon>Kickxellomycetes</taxon>
        <taxon>Kickxellales</taxon>
        <taxon>Kickxellaceae</taxon>
        <taxon>Coemansia</taxon>
    </lineage>
</organism>
<dbReference type="EMBL" id="JANBUN010001782">
    <property type="protein sequence ID" value="KAJ2796752.1"/>
    <property type="molecule type" value="Genomic_DNA"/>
</dbReference>
<protein>
    <submittedName>
        <fullName evidence="1">Cystathionine gamma-synthase</fullName>
        <ecNumber evidence="1">2.5.1.48</ecNumber>
    </submittedName>
</protein>
<name>A0ACC1KY33_9FUNG</name>
<proteinExistence type="predicted"/>
<accession>A0ACC1KY33</accession>
<dbReference type="Proteomes" id="UP001140087">
    <property type="component" value="Unassembled WGS sequence"/>
</dbReference>
<keyword evidence="1" id="KW-0808">Transferase</keyword>
<keyword evidence="2" id="KW-1185">Reference proteome</keyword>
<evidence type="ECO:0000313" key="2">
    <source>
        <dbReference type="Proteomes" id="UP001140087"/>
    </source>
</evidence>
<gene>
    <name evidence="1" type="primary">STR2</name>
    <name evidence="1" type="ORF">H4R21_004588</name>
</gene>